<accession>A0A655CHN0</accession>
<dbReference type="AlphaFoldDB" id="A0A655CHN0"/>
<reference evidence="3 4" key="1">
    <citation type="submission" date="2015-03" db="EMBL/GenBank/DDBJ databases">
        <authorList>
            <consortium name="Pathogen Informatics"/>
        </authorList>
    </citation>
    <scope>NUCLEOTIDE SEQUENCE [LARGE SCALE GENOMIC DNA]</scope>
    <source>
        <strain evidence="2 3">A1104</strain>
        <strain evidence="1 4">D4891</strain>
    </source>
</reference>
<proteinExistence type="predicted"/>
<gene>
    <name evidence="2" type="ORF">ERS008198_02021</name>
    <name evidence="1" type="ORF">ERS008207_01270</name>
</gene>
<dbReference type="Proteomes" id="UP000041314">
    <property type="component" value="Unassembled WGS sequence"/>
</dbReference>
<evidence type="ECO:0000313" key="4">
    <source>
        <dbReference type="Proteomes" id="UP000042394"/>
    </source>
</evidence>
<dbReference type="Proteomes" id="UP000042394">
    <property type="component" value="Unassembled WGS sequence"/>
</dbReference>
<name>A0A655CHN0_SALET</name>
<evidence type="ECO:0000313" key="2">
    <source>
        <dbReference type="EMBL" id="CNU14274.1"/>
    </source>
</evidence>
<organism evidence="2 3">
    <name type="scientific">Salmonella enterica subsp. enterica serovar Bovismorbificans</name>
    <dbReference type="NCBI Taxonomy" id="58097"/>
    <lineage>
        <taxon>Bacteria</taxon>
        <taxon>Pseudomonadati</taxon>
        <taxon>Pseudomonadota</taxon>
        <taxon>Gammaproteobacteria</taxon>
        <taxon>Enterobacterales</taxon>
        <taxon>Enterobacteriaceae</taxon>
        <taxon>Salmonella</taxon>
    </lineage>
</organism>
<protein>
    <submittedName>
        <fullName evidence="2">Uncharacterized protein</fullName>
    </submittedName>
</protein>
<evidence type="ECO:0000313" key="1">
    <source>
        <dbReference type="EMBL" id="CNT89178.1"/>
    </source>
</evidence>
<dbReference type="EMBL" id="CQPA01000012">
    <property type="protein sequence ID" value="CNU14274.1"/>
    <property type="molecule type" value="Genomic_DNA"/>
</dbReference>
<dbReference type="EMBL" id="CQPD01000010">
    <property type="protein sequence ID" value="CNT89178.1"/>
    <property type="molecule type" value="Genomic_DNA"/>
</dbReference>
<evidence type="ECO:0000313" key="3">
    <source>
        <dbReference type="Proteomes" id="UP000041314"/>
    </source>
</evidence>
<sequence length="107" mass="12240">MVGGIKHPFCRLVMRHIAMIIEMVAAQISKHGGGKFQRRHAMLHQAVRRDFHRAEGRALRNQTGQHMLNIHSGTGCVLRRDHFTQQSVTYRPHHCAGFAEQLAPLRQ</sequence>